<dbReference type="Proteomes" id="UP000278981">
    <property type="component" value="Unassembled WGS sequence"/>
</dbReference>
<protein>
    <submittedName>
        <fullName evidence="2">Uncharacterized protein</fullName>
    </submittedName>
</protein>
<evidence type="ECO:0000313" key="2">
    <source>
        <dbReference type="EMBL" id="RQX13363.1"/>
    </source>
</evidence>
<comment type="caution">
    <text evidence="2">The sequence shown here is derived from an EMBL/GenBank/DDBJ whole genome shotgun (WGS) entry which is preliminary data.</text>
</comment>
<proteinExistence type="predicted"/>
<organism evidence="2 3">
    <name type="scientific">Micromonospora ureilytica</name>
    <dbReference type="NCBI Taxonomy" id="709868"/>
    <lineage>
        <taxon>Bacteria</taxon>
        <taxon>Bacillati</taxon>
        <taxon>Actinomycetota</taxon>
        <taxon>Actinomycetes</taxon>
        <taxon>Micromonosporales</taxon>
        <taxon>Micromonosporaceae</taxon>
        <taxon>Micromonospora</taxon>
    </lineage>
</organism>
<gene>
    <name evidence="2" type="ORF">DDE19_25830</name>
</gene>
<feature type="region of interest" description="Disordered" evidence="1">
    <location>
        <begin position="173"/>
        <end position="216"/>
    </location>
</feature>
<evidence type="ECO:0000256" key="1">
    <source>
        <dbReference type="SAM" id="MobiDB-lite"/>
    </source>
</evidence>
<evidence type="ECO:0000313" key="3">
    <source>
        <dbReference type="Proteomes" id="UP000278981"/>
    </source>
</evidence>
<accession>A0A3N9Y0I4</accession>
<dbReference type="AlphaFoldDB" id="A0A3N9Y0I4"/>
<name>A0A3N9Y0I4_9ACTN</name>
<sequence>MAMAEPGWVTLIAGIGGIVLGSVLQWAQAADQARRERRRERESWSREDRRDWAKHRQRLYLDATTSARRQLNSYVHTIAPILDPEAPEAVPVDYDPSRVWRRSQEVLSEWGRLLTEVEFYGSDDVREALNSLDVRLRILEIAPFNDAADSPFIKAEEGYGEAVAQMRRDLGLSEGRKAQPRSSFGFINVNIDQPPTRGEDGDAPSRGDTAPEQPAP</sequence>
<dbReference type="EMBL" id="QDGB01000326">
    <property type="protein sequence ID" value="RQX13363.1"/>
    <property type="molecule type" value="Genomic_DNA"/>
</dbReference>
<reference evidence="2 3" key="1">
    <citation type="submission" date="2018-04" db="EMBL/GenBank/DDBJ databases">
        <title>Micromonosporas from Atacama Desert.</title>
        <authorList>
            <person name="Carro L."/>
            <person name="Klenk H.-P."/>
            <person name="Goodfellow M."/>
        </authorList>
    </citation>
    <scope>NUCLEOTIDE SEQUENCE [LARGE SCALE GENOMIC DNA]</scope>
    <source>
        <strain evidence="2 3">LB19</strain>
    </source>
</reference>